<gene>
    <name evidence="1" type="ORF">ERS852497_00399</name>
</gene>
<sequence>MKKYIPELKKILADIGEAEEKDRKADEERNIFVERMSVENWKEDKYQELTKRKILTEAAYMAKLLELKFYVRFIVNQELKKGENVCQGQEH</sequence>
<organism evidence="1 2">
    <name type="scientific">Agathobacter rectalis</name>
    <dbReference type="NCBI Taxonomy" id="39491"/>
    <lineage>
        <taxon>Bacteria</taxon>
        <taxon>Bacillati</taxon>
        <taxon>Bacillota</taxon>
        <taxon>Clostridia</taxon>
        <taxon>Lachnospirales</taxon>
        <taxon>Lachnospiraceae</taxon>
        <taxon>Agathobacter</taxon>
    </lineage>
</organism>
<proteinExistence type="predicted"/>
<name>A0A174GUZ0_9FIRM</name>
<dbReference type="RefSeq" id="WP_055272536.1">
    <property type="nucleotide sequence ID" value="NZ_CZAJ01000002.1"/>
</dbReference>
<dbReference type="AlphaFoldDB" id="A0A174GUZ0"/>
<reference evidence="1 2" key="1">
    <citation type="submission" date="2015-09" db="EMBL/GenBank/DDBJ databases">
        <authorList>
            <consortium name="Pathogen Informatics"/>
        </authorList>
    </citation>
    <scope>NUCLEOTIDE SEQUENCE [LARGE SCALE GENOMIC DNA]</scope>
    <source>
        <strain evidence="1 2">2789STDY5834884</strain>
    </source>
</reference>
<evidence type="ECO:0000313" key="2">
    <source>
        <dbReference type="Proteomes" id="UP000095602"/>
    </source>
</evidence>
<evidence type="ECO:0000313" key="1">
    <source>
        <dbReference type="EMBL" id="CUO66343.1"/>
    </source>
</evidence>
<dbReference type="Proteomes" id="UP000095602">
    <property type="component" value="Unassembled WGS sequence"/>
</dbReference>
<dbReference type="EMBL" id="CZAJ01000002">
    <property type="protein sequence ID" value="CUO66343.1"/>
    <property type="molecule type" value="Genomic_DNA"/>
</dbReference>
<accession>A0A174GUZ0</accession>
<protein>
    <submittedName>
        <fullName evidence="1">Uncharacterized protein</fullName>
    </submittedName>
</protein>